<reference evidence="5" key="1">
    <citation type="submission" date="2017-09" db="EMBL/GenBank/DDBJ databases">
        <title>Metaegenomics of thermophilic ammonia-oxidizing enrichment culture.</title>
        <authorList>
            <person name="Kato S."/>
            <person name="Suzuki K."/>
        </authorList>
    </citation>
    <scope>NUCLEOTIDE SEQUENCE [LARGE SCALE GENOMIC DNA]</scope>
</reference>
<dbReference type="Gene3D" id="3.40.309.10">
    <property type="entry name" value="Aldehyde Dehydrogenase, Chain A, domain 2"/>
    <property type="match status" value="1"/>
</dbReference>
<evidence type="ECO:0000313" key="5">
    <source>
        <dbReference type="Proteomes" id="UP000236642"/>
    </source>
</evidence>
<name>A0A2H5Y541_9CHLR</name>
<accession>A0A2H5Y541</accession>
<dbReference type="Pfam" id="PF00171">
    <property type="entry name" value="Aldedh"/>
    <property type="match status" value="1"/>
</dbReference>
<gene>
    <name evidence="4" type="primary">gabD_2</name>
    <name evidence="4" type="ORF">HRbin22_00797</name>
</gene>
<feature type="domain" description="Aldehyde dehydrogenase" evidence="3">
    <location>
        <begin position="20"/>
        <end position="478"/>
    </location>
</feature>
<dbReference type="InterPro" id="IPR016162">
    <property type="entry name" value="Ald_DH_N"/>
</dbReference>
<evidence type="ECO:0000313" key="4">
    <source>
        <dbReference type="EMBL" id="GBD08557.1"/>
    </source>
</evidence>
<evidence type="ECO:0000259" key="3">
    <source>
        <dbReference type="Pfam" id="PF00171"/>
    </source>
</evidence>
<dbReference type="PANTHER" id="PTHR42991">
    <property type="entry name" value="ALDEHYDE DEHYDROGENASE"/>
    <property type="match status" value="1"/>
</dbReference>
<proteinExistence type="inferred from homology"/>
<comment type="caution">
    <text evidence="4">The sequence shown here is derived from an EMBL/GenBank/DDBJ whole genome shotgun (WGS) entry which is preliminary data.</text>
</comment>
<dbReference type="InterPro" id="IPR016163">
    <property type="entry name" value="Ald_DH_C"/>
</dbReference>
<dbReference type="InterPro" id="IPR016161">
    <property type="entry name" value="Ald_DH/histidinol_DH"/>
</dbReference>
<dbReference type="AlphaFoldDB" id="A0A2H5Y541"/>
<dbReference type="PANTHER" id="PTHR42991:SF1">
    <property type="entry name" value="ALDEHYDE DEHYDROGENASE"/>
    <property type="match status" value="1"/>
</dbReference>
<dbReference type="Gene3D" id="3.40.605.10">
    <property type="entry name" value="Aldehyde Dehydrogenase, Chain A, domain 1"/>
    <property type="match status" value="1"/>
</dbReference>
<dbReference type="GO" id="GO:0036243">
    <property type="term" value="F:succinate-semialdehyde dehydrogenase (NADP+) activity"/>
    <property type="evidence" value="ECO:0007669"/>
    <property type="project" value="UniProtKB-EC"/>
</dbReference>
<dbReference type="FunFam" id="3.40.605.10:FF:000007">
    <property type="entry name" value="NAD/NADP-dependent betaine aldehyde dehydrogenase"/>
    <property type="match status" value="1"/>
</dbReference>
<keyword evidence="2 4" id="KW-0560">Oxidoreductase</keyword>
<dbReference type="EC" id="1.2.1.79" evidence="4"/>
<dbReference type="SUPFAM" id="SSF53720">
    <property type="entry name" value="ALDH-like"/>
    <property type="match status" value="1"/>
</dbReference>
<evidence type="ECO:0000256" key="2">
    <source>
        <dbReference type="ARBA" id="ARBA00023002"/>
    </source>
</evidence>
<comment type="similarity">
    <text evidence="1">Belongs to the aldehyde dehydrogenase family.</text>
</comment>
<dbReference type="InterPro" id="IPR015590">
    <property type="entry name" value="Aldehyde_DH_dom"/>
</dbReference>
<organism evidence="4 5">
    <name type="scientific">Candidatus Thermoflexus japonica</name>
    <dbReference type="NCBI Taxonomy" id="2035417"/>
    <lineage>
        <taxon>Bacteria</taxon>
        <taxon>Bacillati</taxon>
        <taxon>Chloroflexota</taxon>
        <taxon>Thermoflexia</taxon>
        <taxon>Thermoflexales</taxon>
        <taxon>Thermoflexaceae</taxon>
        <taxon>Thermoflexus</taxon>
    </lineage>
</organism>
<dbReference type="EMBL" id="BEHY01000012">
    <property type="protein sequence ID" value="GBD08557.1"/>
    <property type="molecule type" value="Genomic_DNA"/>
</dbReference>
<protein>
    <submittedName>
        <fullName evidence="4">Succinate-semialdehyde dehydrogenase [NADP(+)] GabD</fullName>
        <ecNumber evidence="4">1.2.1.79</ecNumber>
    </submittedName>
</protein>
<dbReference type="InterPro" id="IPR051020">
    <property type="entry name" value="ALDH-related_metabolic_enz"/>
</dbReference>
<sequence length="484" mass="51958">MAVRERVPFGEAKQFIGGQWVDGGTPIPVRDKYTGEVIGTVPEARREDVEAAVAAAQEGAKAMAALPAWRRAEILRGAAERIREQKEEFARLIAAEAGKALKWARAEVERAIWTFTIAAEEARRIEGEVIPLDAVPAGEGYFGFYVRRPVGVVAAITPFNFPLNLVAHKVAPALAAGNAVVLKPASATPLTAVKLAQVLEAAGIPAGGFNLIFGPGGTVGEWLAAHPGVGKVSFTGSRAVGDRLTRVVGIKKLTLELGNTTPVIVADDVKDLDWVARRLAVGAFYNSGQVCISVQRIYGVRRIFEPLVETFSRAASEMVVGDPLDERVDVGPLIDEREAMRVEGWIQEALHGGAEAVTGARREGPVVWPTVLIRVRPEMRVVREEVFGPVASVLDAEDFEGALAAANATEYGLQVAVFTRDINRVLRAIQGLDFGGIIINDTPSFRADHMPYGGVKGSGLGREGVRYAIEEMTNVHMVVIRPAP</sequence>
<evidence type="ECO:0000256" key="1">
    <source>
        <dbReference type="ARBA" id="ARBA00009986"/>
    </source>
</evidence>
<dbReference type="GO" id="GO:0008911">
    <property type="term" value="F:lactaldehyde dehydrogenase (NAD+) activity"/>
    <property type="evidence" value="ECO:0007669"/>
    <property type="project" value="TreeGrafter"/>
</dbReference>
<dbReference type="Proteomes" id="UP000236642">
    <property type="component" value="Unassembled WGS sequence"/>
</dbReference>